<dbReference type="PANTHER" id="PTHR46769">
    <property type="entry name" value="POLYCYSTIC KIDNEY AND HEPATIC DISEASE 1 (AUTOSOMAL RECESSIVE)-LIKE 1"/>
    <property type="match status" value="1"/>
</dbReference>
<dbReference type="EMBL" id="CAEZXM010000025">
    <property type="protein sequence ID" value="CAB4681242.1"/>
    <property type="molecule type" value="Genomic_DNA"/>
</dbReference>
<keyword evidence="2" id="KW-1133">Transmembrane helix</keyword>
<name>A0A6J6N507_9ZZZZ</name>
<evidence type="ECO:0000256" key="1">
    <source>
        <dbReference type="ARBA" id="ARBA00022729"/>
    </source>
</evidence>
<evidence type="ECO:0000259" key="3">
    <source>
        <dbReference type="SMART" id="SM00429"/>
    </source>
</evidence>
<dbReference type="SMART" id="SM00429">
    <property type="entry name" value="IPT"/>
    <property type="match status" value="4"/>
</dbReference>
<gene>
    <name evidence="4" type="ORF">UFOPK2366_00226</name>
</gene>
<dbReference type="InterPro" id="IPR052387">
    <property type="entry name" value="Fibrocystin"/>
</dbReference>
<dbReference type="InterPro" id="IPR002909">
    <property type="entry name" value="IPT_dom"/>
</dbReference>
<keyword evidence="1" id="KW-0732">Signal</keyword>
<dbReference type="PANTHER" id="PTHR46769:SF2">
    <property type="entry name" value="FIBROCYSTIN-L ISOFORM 2 PRECURSOR-RELATED"/>
    <property type="match status" value="1"/>
</dbReference>
<proteinExistence type="predicted"/>
<feature type="transmembrane region" description="Helical" evidence="2">
    <location>
        <begin position="42"/>
        <end position="61"/>
    </location>
</feature>
<feature type="domain" description="IPT/TIG" evidence="3">
    <location>
        <begin position="320"/>
        <end position="396"/>
    </location>
</feature>
<reference evidence="4" key="1">
    <citation type="submission" date="2020-05" db="EMBL/GenBank/DDBJ databases">
        <authorList>
            <person name="Chiriac C."/>
            <person name="Salcher M."/>
            <person name="Ghai R."/>
            <person name="Kavagutti S V."/>
        </authorList>
    </citation>
    <scope>NUCLEOTIDE SEQUENCE</scope>
</reference>
<dbReference type="CDD" id="cd00603">
    <property type="entry name" value="IPT_PCSR"/>
    <property type="match status" value="2"/>
</dbReference>
<dbReference type="Pfam" id="PF01833">
    <property type="entry name" value="TIG"/>
    <property type="match status" value="5"/>
</dbReference>
<dbReference type="InterPro" id="IPR013783">
    <property type="entry name" value="Ig-like_fold"/>
</dbReference>
<evidence type="ECO:0000256" key="2">
    <source>
        <dbReference type="SAM" id="Phobius"/>
    </source>
</evidence>
<feature type="domain" description="IPT/TIG" evidence="3">
    <location>
        <begin position="399"/>
        <end position="477"/>
    </location>
</feature>
<keyword evidence="2" id="KW-0812">Transmembrane</keyword>
<dbReference type="CDD" id="cd00102">
    <property type="entry name" value="IPT"/>
    <property type="match status" value="2"/>
</dbReference>
<keyword evidence="2" id="KW-0472">Membrane</keyword>
<feature type="domain" description="IPT/TIG" evidence="3">
    <location>
        <begin position="162"/>
        <end position="240"/>
    </location>
</feature>
<sequence>MNTPNKMPNDAVDSLVPASSEATRSRFSWSSKSRAEQRKIRNVGIGAGVAVAVLVLAVVVITSTVGGRSGTFVAPVSCASSTASNLRFDPVTGAEGASVYITGTNFADVTDVQFNGTSVSSFSVVSPTEITTAVPGGATNGPIAIVSKTTPVTSDTCFVTTSPAVASFSPASGATGTSLTITGANFTGATAVKFAGVAIKPTTVTATSITVAVPANAVSGLISVETPVSTGVATGTFAVASAAISSFSPALGAAGTTVTITGANLSGATAVRFGATPAASFSVVSATTITATVPANLISGPISVTAPAGIATASADFAAPPTISSFTPTTASPGALVTITGTNLTSVSSVGFTGSTANATFTVVSPTQITATVPNEALSGPVSVRGTALAVSTTALIIGPSVTSLWPISGPAGTVVTITGFNLSTTTAVTFNGVTAQFQAGSATQLTATVPAGLTSGTVTVQTATGSANSLEAFGTVSAPTLVVEPIGPVTVARTPSGTTTPTSAVPSTVAAPATLSGGQITLSAQVGTSVLDASGVPTWSGTAQAAFGTLRIPVSLTYASDTNWRLIANPATATSTVAIRAVNLSIGPIFGSIFATPSATVWNLRGTLAAAASVVGDTGATKNGKLALLGGTVSIKPTCPVVATSTSLCSASAATAVYLSIAADGTAASPGFFADLGSGLPQQASGKYEAAVNLSSGAFVLEGLFDATATASLVTDTGNIAMSDLTIRIAAGDTTFAALSGDIIVNSGSANGGFDVLVRGKGRINIPKIGGFNLRQLLVAYVDGGTVIVGSISNKPKLGDTSMSSIGYSSSQQDVSAKILGTVVRIPPRTFMFAGSLPTPKWLNENLGIPKDNFGAYATYTTSGLMKVSAVIPASIKLPPIPHVKTTITSFVFTGIINFEPTIGSELGFELAANGTMEIDGNSPIDLVLAARFVSVCAAAGPAVGPQLPGVVAPTVCYAESSPTYTISISAVGTNGASVWPNIFGVTGLNLNSVALQIGLTPGIWPYVSVGLAGAGTLPGKLREYMGIDSNANIPVAFVMNLSSVSPCLSVAVGDPNSATPIMALPAQTNIVTATYFSLLLSPTGCSVGIFDVPAGLQIRAKAKVFAASVDLFAVYNPNPQGPTAATKTPTLRAWLNIDNPGASQDVRFDGSLRLFVTAGGWNPNPRSEMIGAIRIGAAARIEVSGSCTAYTGCTTTGRGAVSIGGFNLTMSVTAKNSGTPLFTMEAAGAMQLAGTEVALSGSFQPATNSYSLSGSGNFPNGKILSSFEFALTQGVSTYYLPIAQLRVSGSFAGRFKTPGGVTGPFTTAWSKLPPNNPELNIVVNPKIDLGLITVPATLGFIICLQGPCAGAVTSKFNFSSSFKGLPFNIPDTALDGSWGFNASTSAYFSGSDSVGSKWGGLRGDFSGNVTLAISSAAGLTVNSDVSVKASVGAGGRWSGLGTYGADVDFSGPGFRFCKHLKSRDICIP</sequence>
<organism evidence="4">
    <name type="scientific">freshwater metagenome</name>
    <dbReference type="NCBI Taxonomy" id="449393"/>
    <lineage>
        <taxon>unclassified sequences</taxon>
        <taxon>metagenomes</taxon>
        <taxon>ecological metagenomes</taxon>
    </lineage>
</organism>
<dbReference type="InterPro" id="IPR014756">
    <property type="entry name" value="Ig_E-set"/>
</dbReference>
<protein>
    <submittedName>
        <fullName evidence="4">Unannotated protein</fullName>
    </submittedName>
</protein>
<accession>A0A6J6N507</accession>
<dbReference type="Gene3D" id="2.60.40.10">
    <property type="entry name" value="Immunoglobulins"/>
    <property type="match status" value="5"/>
</dbReference>
<dbReference type="SUPFAM" id="SSF81296">
    <property type="entry name" value="E set domains"/>
    <property type="match status" value="5"/>
</dbReference>
<feature type="domain" description="IPT/TIG" evidence="3">
    <location>
        <begin position="241"/>
        <end position="318"/>
    </location>
</feature>
<evidence type="ECO:0000313" key="4">
    <source>
        <dbReference type="EMBL" id="CAB4681242.1"/>
    </source>
</evidence>